<protein>
    <recommendedName>
        <fullName evidence="2">FCP1 homology domain-containing protein</fullName>
    </recommendedName>
</protein>
<dbReference type="InterPro" id="IPR041492">
    <property type="entry name" value="HAD_2"/>
</dbReference>
<dbReference type="InterPro" id="IPR051806">
    <property type="entry name" value="HAD-like_SPP"/>
</dbReference>
<dbReference type="SUPFAM" id="SSF56784">
    <property type="entry name" value="HAD-like"/>
    <property type="match status" value="1"/>
</dbReference>
<dbReference type="NCBIfam" id="TIGR01509">
    <property type="entry name" value="HAD-SF-IA-v3"/>
    <property type="match status" value="1"/>
</dbReference>
<dbReference type="Gene3D" id="1.10.150.240">
    <property type="entry name" value="Putative phosphatase, domain 2"/>
    <property type="match status" value="1"/>
</dbReference>
<dbReference type="GO" id="GO:0050308">
    <property type="term" value="F:sugar-phosphatase activity"/>
    <property type="evidence" value="ECO:0007669"/>
    <property type="project" value="TreeGrafter"/>
</dbReference>
<dbReference type="EMBL" id="UINC01094397">
    <property type="protein sequence ID" value="SVC49604.1"/>
    <property type="molecule type" value="Genomic_DNA"/>
</dbReference>
<dbReference type="InterPro" id="IPR023198">
    <property type="entry name" value="PGP-like_dom2"/>
</dbReference>
<accession>A0A382MKU6</accession>
<evidence type="ECO:0000313" key="1">
    <source>
        <dbReference type="EMBL" id="SVC49604.1"/>
    </source>
</evidence>
<dbReference type="InterPro" id="IPR006439">
    <property type="entry name" value="HAD-SF_hydro_IA"/>
</dbReference>
<reference evidence="1" key="1">
    <citation type="submission" date="2018-05" db="EMBL/GenBank/DDBJ databases">
        <authorList>
            <person name="Lanie J.A."/>
            <person name="Ng W.-L."/>
            <person name="Kazmierczak K.M."/>
            <person name="Andrzejewski T.M."/>
            <person name="Davidsen T.M."/>
            <person name="Wayne K.J."/>
            <person name="Tettelin H."/>
            <person name="Glass J.I."/>
            <person name="Rusch D."/>
            <person name="Podicherti R."/>
            <person name="Tsui H.-C.T."/>
            <person name="Winkler M.E."/>
        </authorList>
    </citation>
    <scope>NUCLEOTIDE SEQUENCE</scope>
</reference>
<dbReference type="PANTHER" id="PTHR43481">
    <property type="entry name" value="FRUCTOSE-1-PHOSPHATE PHOSPHATASE"/>
    <property type="match status" value="1"/>
</dbReference>
<name>A0A382MKU6_9ZZZZ</name>
<dbReference type="InterPro" id="IPR036412">
    <property type="entry name" value="HAD-like_sf"/>
</dbReference>
<dbReference type="CDD" id="cd07505">
    <property type="entry name" value="HAD_BPGM-like"/>
    <property type="match status" value="1"/>
</dbReference>
<dbReference type="Pfam" id="PF13419">
    <property type="entry name" value="HAD_2"/>
    <property type="match status" value="1"/>
</dbReference>
<dbReference type="Gene3D" id="3.40.50.1000">
    <property type="entry name" value="HAD superfamily/HAD-like"/>
    <property type="match status" value="1"/>
</dbReference>
<evidence type="ECO:0008006" key="2">
    <source>
        <dbReference type="Google" id="ProtNLM"/>
    </source>
</evidence>
<dbReference type="AlphaFoldDB" id="A0A382MKU6"/>
<dbReference type="InterPro" id="IPR023214">
    <property type="entry name" value="HAD_sf"/>
</dbReference>
<dbReference type="PANTHER" id="PTHR43481:SF4">
    <property type="entry name" value="GLYCEROL-1-PHOSPHATE PHOSPHOHYDROLASE 1-RELATED"/>
    <property type="match status" value="1"/>
</dbReference>
<proteinExistence type="predicted"/>
<sequence>MGITNPKKIDFFVNEKRRIYLDYINKGKVSIFSGALQLLRILKNNKKTNYIVTSASRNATLNVLEVSGLITLVDDIITSEDAKRNKPDPDLYFVAIEKCNMPVKDIVVVEDSLAGKIAANKAGIDVIMVNQSKAVGTGLCFNTLNELHLYINKEFKVKCDKE</sequence>
<organism evidence="1">
    <name type="scientific">marine metagenome</name>
    <dbReference type="NCBI Taxonomy" id="408172"/>
    <lineage>
        <taxon>unclassified sequences</taxon>
        <taxon>metagenomes</taxon>
        <taxon>ecological metagenomes</taxon>
    </lineage>
</organism>
<gene>
    <name evidence="1" type="ORF">METZ01_LOCUS302458</name>
</gene>